<feature type="compositionally biased region" description="Low complexity" evidence="1">
    <location>
        <begin position="61"/>
        <end position="81"/>
    </location>
</feature>
<organism evidence="2 3">
    <name type="scientific">Rhodoplanes elegans</name>
    <dbReference type="NCBI Taxonomy" id="29408"/>
    <lineage>
        <taxon>Bacteria</taxon>
        <taxon>Pseudomonadati</taxon>
        <taxon>Pseudomonadota</taxon>
        <taxon>Alphaproteobacteria</taxon>
        <taxon>Hyphomicrobiales</taxon>
        <taxon>Nitrobacteraceae</taxon>
        <taxon>Rhodoplanes</taxon>
    </lineage>
</organism>
<proteinExistence type="predicted"/>
<sequence length="105" mass="10890">VSSISPGSGLPWSMCSVPPFISVTPQSDAPAGEGPATRAEWRCNTPDKAADRAVPEPAEPPVAAAGAPRAVRPARAAGAPVRPRPRTPALRPPEPRKPVFETPLD</sequence>
<dbReference type="Proteomes" id="UP000248863">
    <property type="component" value="Unassembled WGS sequence"/>
</dbReference>
<comment type="caution">
    <text evidence="2">The sequence shown here is derived from an EMBL/GenBank/DDBJ whole genome shotgun (WGS) entry which is preliminary data.</text>
</comment>
<name>A0A327KCB9_9BRAD</name>
<feature type="region of interest" description="Disordered" evidence="1">
    <location>
        <begin position="1"/>
        <end position="105"/>
    </location>
</feature>
<dbReference type="EMBL" id="NPEU01000235">
    <property type="protein sequence ID" value="RAI36007.1"/>
    <property type="molecule type" value="Genomic_DNA"/>
</dbReference>
<feature type="non-terminal residue" evidence="2">
    <location>
        <position position="1"/>
    </location>
</feature>
<dbReference type="AlphaFoldDB" id="A0A327KCB9"/>
<keyword evidence="3" id="KW-1185">Reference proteome</keyword>
<gene>
    <name evidence="2" type="ORF">CH338_18265</name>
</gene>
<reference evidence="2 3" key="1">
    <citation type="submission" date="2017-07" db="EMBL/GenBank/DDBJ databases">
        <title>Draft Genome Sequences of Select Purple Nonsulfur Bacteria.</title>
        <authorList>
            <person name="Lasarre B."/>
            <person name="Mckinlay J.B."/>
        </authorList>
    </citation>
    <scope>NUCLEOTIDE SEQUENCE [LARGE SCALE GENOMIC DNA]</scope>
    <source>
        <strain evidence="2 3">DSM 11907</strain>
    </source>
</reference>
<evidence type="ECO:0000313" key="2">
    <source>
        <dbReference type="EMBL" id="RAI36007.1"/>
    </source>
</evidence>
<evidence type="ECO:0000313" key="3">
    <source>
        <dbReference type="Proteomes" id="UP000248863"/>
    </source>
</evidence>
<accession>A0A327KCB9</accession>
<evidence type="ECO:0000256" key="1">
    <source>
        <dbReference type="SAM" id="MobiDB-lite"/>
    </source>
</evidence>
<protein>
    <submittedName>
        <fullName evidence="2">Uncharacterized protein</fullName>
    </submittedName>
</protein>